<dbReference type="EMBL" id="MU118079">
    <property type="protein sequence ID" value="KAF9645748.1"/>
    <property type="molecule type" value="Genomic_DNA"/>
</dbReference>
<gene>
    <name evidence="1" type="ORF">BDM02DRAFT_3189433</name>
</gene>
<dbReference type="Proteomes" id="UP000886501">
    <property type="component" value="Unassembled WGS sequence"/>
</dbReference>
<evidence type="ECO:0000313" key="2">
    <source>
        <dbReference type="Proteomes" id="UP000886501"/>
    </source>
</evidence>
<organism evidence="1 2">
    <name type="scientific">Thelephora ganbajun</name>
    <name type="common">Ganba fungus</name>
    <dbReference type="NCBI Taxonomy" id="370292"/>
    <lineage>
        <taxon>Eukaryota</taxon>
        <taxon>Fungi</taxon>
        <taxon>Dikarya</taxon>
        <taxon>Basidiomycota</taxon>
        <taxon>Agaricomycotina</taxon>
        <taxon>Agaricomycetes</taxon>
        <taxon>Thelephorales</taxon>
        <taxon>Thelephoraceae</taxon>
        <taxon>Thelephora</taxon>
    </lineage>
</organism>
<protein>
    <submittedName>
        <fullName evidence="1">TBCD protein</fullName>
    </submittedName>
</protein>
<reference evidence="1" key="1">
    <citation type="submission" date="2019-10" db="EMBL/GenBank/DDBJ databases">
        <authorList>
            <consortium name="DOE Joint Genome Institute"/>
            <person name="Kuo A."/>
            <person name="Miyauchi S."/>
            <person name="Kiss E."/>
            <person name="Drula E."/>
            <person name="Kohler A."/>
            <person name="Sanchez-Garcia M."/>
            <person name="Andreopoulos B."/>
            <person name="Barry K.W."/>
            <person name="Bonito G."/>
            <person name="Buee M."/>
            <person name="Carver A."/>
            <person name="Chen C."/>
            <person name="Cichocki N."/>
            <person name="Clum A."/>
            <person name="Culley D."/>
            <person name="Crous P.W."/>
            <person name="Fauchery L."/>
            <person name="Girlanda M."/>
            <person name="Hayes R."/>
            <person name="Keri Z."/>
            <person name="Labutti K."/>
            <person name="Lipzen A."/>
            <person name="Lombard V."/>
            <person name="Magnuson J."/>
            <person name="Maillard F."/>
            <person name="Morin E."/>
            <person name="Murat C."/>
            <person name="Nolan M."/>
            <person name="Ohm R."/>
            <person name="Pangilinan J."/>
            <person name="Pereira M."/>
            <person name="Perotto S."/>
            <person name="Peter M."/>
            <person name="Riley R."/>
            <person name="Sitrit Y."/>
            <person name="Stielow B."/>
            <person name="Szollosi G."/>
            <person name="Zifcakova L."/>
            <person name="Stursova M."/>
            <person name="Spatafora J.W."/>
            <person name="Tedersoo L."/>
            <person name="Vaario L.-M."/>
            <person name="Yamada A."/>
            <person name="Yan M."/>
            <person name="Wang P."/>
            <person name="Xu J."/>
            <person name="Bruns T."/>
            <person name="Baldrian P."/>
            <person name="Vilgalys R."/>
            <person name="Henrissat B."/>
            <person name="Grigoriev I.V."/>
            <person name="Hibbett D."/>
            <person name="Nagy L.G."/>
            <person name="Martin F.M."/>
        </authorList>
    </citation>
    <scope>NUCLEOTIDE SEQUENCE</scope>
    <source>
        <strain evidence="1">P2</strain>
    </source>
</reference>
<comment type="caution">
    <text evidence="1">The sequence shown here is derived from an EMBL/GenBank/DDBJ whole genome shotgun (WGS) entry which is preliminary data.</text>
</comment>
<keyword evidence="2" id="KW-1185">Reference proteome</keyword>
<accession>A0ACB6Z811</accession>
<name>A0ACB6Z811_THEGA</name>
<sequence>MGVQEETKVAERVTLTKFEKREWFLENLRSLLSLDLNQDPSDEDSRSESIQLHRMELTIGNFQEQSYLLDPHLEEMVLPIVETLKSHVKFLVATDPEDVRVSFRFARVCSLLYTFIKFRGYKAIVRFFPHEVADLTIVLDFFKIPLDSSKVSVNSRWEVFYVVMLWLSLVCMIPFDLDQFDEAHERGKTAEAIEGISKRYLGQAGVEREGAALVLSRLYTRADTKSRLDGFITWGEEIIIGSADLFLAIGILQVVCEVAKTAPSDIVQSHSSGLLRIARSVENSKSFEINAVVRKLRTKAIAHAGLRLLPPRNVSRVRKGKSLVSPETHYAPQTEDEDIDVPEEMEGILDDLFQAIQDKDTVVRWAAAKGIGRISERLPSDFAGQVLETVMSHFTIHSIGVATIYEMPSIAESTWQGACLTCAEMARHGLVSNEHLPILLEWLSKAICFDIPKGSHSIGSSVRDAASYVLWSLARAHDPKTLAPHASDLARRLITVALFDREVHIRRAASAAFQEHVGRTGLFSDGIDVLRKADFYSVGTRRNAFLTAAPQVGEHIHYRPFLIDHLFDTTLRHWEFEMRVLGAQSLRAISELDLTKLGPENVARAAKLLSCPDVSDIHGGLAALTELASGFRARNLEQERQQVRPRSSDTRELGPTTAQVFRYLSDVPMKVLQNTRNEILLAAACDLIGASISSAEITLLDKSSVPHWKSIIEIGLRHRNVVVQESATKAFGAVSRLVDCSDDLTRLIRELRVGLPPMQQSLGALVGVLDYKAFPHGLENALTFILESVDRKSSHFLSNIEARRNCYDSLPLIFSNVQDQMPDYISPKFMAQCLDALLLGLTDYTTDERGDVGSWIRISCVLGLSSLVQILFTHSGSLPNFIEYFPPGKYHAAIGGILKQGVERLDNVRQQTGTQFVKLLRSPLPEVDDKERWKMFGTEMMNDGKSEEWNDATWLYPKAVRFLEIPGYRSSVLMGLVLSLGTKTESTHKPVSSSLVGFVQELAPEAGVYPQVNLAGDLVEQLKQNFSNNNIFIPLLQTFNVLLEGGALDSLNGNARGEKQLRGLLSVATRSIARIKNVSRIQVSMRVAVDLLAFPALFSAALEQAVEFLRHQFPMIRAATAEYVYLVMQSKDLGKETDAAEEVLLETEWSTIPGGDLVDAAKKLVELLS</sequence>
<reference evidence="1" key="2">
    <citation type="journal article" date="2020" name="Nat. Commun.">
        <title>Large-scale genome sequencing of mycorrhizal fungi provides insights into the early evolution of symbiotic traits.</title>
        <authorList>
            <person name="Miyauchi S."/>
            <person name="Kiss E."/>
            <person name="Kuo A."/>
            <person name="Drula E."/>
            <person name="Kohler A."/>
            <person name="Sanchez-Garcia M."/>
            <person name="Morin E."/>
            <person name="Andreopoulos B."/>
            <person name="Barry K.W."/>
            <person name="Bonito G."/>
            <person name="Buee M."/>
            <person name="Carver A."/>
            <person name="Chen C."/>
            <person name="Cichocki N."/>
            <person name="Clum A."/>
            <person name="Culley D."/>
            <person name="Crous P.W."/>
            <person name="Fauchery L."/>
            <person name="Girlanda M."/>
            <person name="Hayes R.D."/>
            <person name="Keri Z."/>
            <person name="LaButti K."/>
            <person name="Lipzen A."/>
            <person name="Lombard V."/>
            <person name="Magnuson J."/>
            <person name="Maillard F."/>
            <person name="Murat C."/>
            <person name="Nolan M."/>
            <person name="Ohm R.A."/>
            <person name="Pangilinan J."/>
            <person name="Pereira M.F."/>
            <person name="Perotto S."/>
            <person name="Peter M."/>
            <person name="Pfister S."/>
            <person name="Riley R."/>
            <person name="Sitrit Y."/>
            <person name="Stielow J.B."/>
            <person name="Szollosi G."/>
            <person name="Zifcakova L."/>
            <person name="Stursova M."/>
            <person name="Spatafora J.W."/>
            <person name="Tedersoo L."/>
            <person name="Vaario L.M."/>
            <person name="Yamada A."/>
            <person name="Yan M."/>
            <person name="Wang P."/>
            <person name="Xu J."/>
            <person name="Bruns T."/>
            <person name="Baldrian P."/>
            <person name="Vilgalys R."/>
            <person name="Dunand C."/>
            <person name="Henrissat B."/>
            <person name="Grigoriev I.V."/>
            <person name="Hibbett D."/>
            <person name="Nagy L.G."/>
            <person name="Martin F.M."/>
        </authorList>
    </citation>
    <scope>NUCLEOTIDE SEQUENCE</scope>
    <source>
        <strain evidence="1">P2</strain>
    </source>
</reference>
<evidence type="ECO:0000313" key="1">
    <source>
        <dbReference type="EMBL" id="KAF9645748.1"/>
    </source>
</evidence>
<proteinExistence type="predicted"/>